<accession>A0A2G3A3Y7</accession>
<proteinExistence type="predicted"/>
<name>A0A2G3A3Y7_CAPAN</name>
<dbReference type="AlphaFoldDB" id="A0A2G3A3Y7"/>
<organism evidence="1 2">
    <name type="scientific">Capsicum annuum</name>
    <name type="common">Capsicum pepper</name>
    <dbReference type="NCBI Taxonomy" id="4072"/>
    <lineage>
        <taxon>Eukaryota</taxon>
        <taxon>Viridiplantae</taxon>
        <taxon>Streptophyta</taxon>
        <taxon>Embryophyta</taxon>
        <taxon>Tracheophyta</taxon>
        <taxon>Spermatophyta</taxon>
        <taxon>Magnoliopsida</taxon>
        <taxon>eudicotyledons</taxon>
        <taxon>Gunneridae</taxon>
        <taxon>Pentapetalae</taxon>
        <taxon>asterids</taxon>
        <taxon>lamiids</taxon>
        <taxon>Solanales</taxon>
        <taxon>Solanaceae</taxon>
        <taxon>Solanoideae</taxon>
        <taxon>Capsiceae</taxon>
        <taxon>Capsicum</taxon>
    </lineage>
</organism>
<evidence type="ECO:0000313" key="1">
    <source>
        <dbReference type="EMBL" id="PHT88954.1"/>
    </source>
</evidence>
<evidence type="ECO:0000313" key="2">
    <source>
        <dbReference type="Proteomes" id="UP000222542"/>
    </source>
</evidence>
<dbReference type="STRING" id="4072.A0A2G3A3Y7"/>
<keyword evidence="2" id="KW-1185">Reference proteome</keyword>
<reference evidence="1 2" key="1">
    <citation type="journal article" date="2014" name="Nat. Genet.">
        <title>Genome sequence of the hot pepper provides insights into the evolution of pungency in Capsicum species.</title>
        <authorList>
            <person name="Kim S."/>
            <person name="Park M."/>
            <person name="Yeom S.I."/>
            <person name="Kim Y.M."/>
            <person name="Lee J.M."/>
            <person name="Lee H.A."/>
            <person name="Seo E."/>
            <person name="Choi J."/>
            <person name="Cheong K."/>
            <person name="Kim K.T."/>
            <person name="Jung K."/>
            <person name="Lee G.W."/>
            <person name="Oh S.K."/>
            <person name="Bae C."/>
            <person name="Kim S.B."/>
            <person name="Lee H.Y."/>
            <person name="Kim S.Y."/>
            <person name="Kim M.S."/>
            <person name="Kang B.C."/>
            <person name="Jo Y.D."/>
            <person name="Yang H.B."/>
            <person name="Jeong H.J."/>
            <person name="Kang W.H."/>
            <person name="Kwon J.K."/>
            <person name="Shin C."/>
            <person name="Lim J.Y."/>
            <person name="Park J.H."/>
            <person name="Huh J.H."/>
            <person name="Kim J.S."/>
            <person name="Kim B.D."/>
            <person name="Cohen O."/>
            <person name="Paran I."/>
            <person name="Suh M.C."/>
            <person name="Lee S.B."/>
            <person name="Kim Y.K."/>
            <person name="Shin Y."/>
            <person name="Noh S.J."/>
            <person name="Park J."/>
            <person name="Seo Y.S."/>
            <person name="Kwon S.Y."/>
            <person name="Kim H.A."/>
            <person name="Park J.M."/>
            <person name="Kim H.J."/>
            <person name="Choi S.B."/>
            <person name="Bosland P.W."/>
            <person name="Reeves G."/>
            <person name="Jo S.H."/>
            <person name="Lee B.W."/>
            <person name="Cho H.T."/>
            <person name="Choi H.S."/>
            <person name="Lee M.S."/>
            <person name="Yu Y."/>
            <person name="Do Choi Y."/>
            <person name="Park B.S."/>
            <person name="van Deynze A."/>
            <person name="Ashrafi H."/>
            <person name="Hill T."/>
            <person name="Kim W.T."/>
            <person name="Pai H.S."/>
            <person name="Ahn H.K."/>
            <person name="Yeam I."/>
            <person name="Giovannoni J.J."/>
            <person name="Rose J.K."/>
            <person name="Sorensen I."/>
            <person name="Lee S.J."/>
            <person name="Kim R.W."/>
            <person name="Choi I.Y."/>
            <person name="Choi B.S."/>
            <person name="Lim J.S."/>
            <person name="Lee Y.H."/>
            <person name="Choi D."/>
        </authorList>
    </citation>
    <scope>NUCLEOTIDE SEQUENCE [LARGE SCALE GENOMIC DNA]</scope>
    <source>
        <strain evidence="2">cv. CM334</strain>
    </source>
</reference>
<dbReference type="Gramene" id="PHT88954">
    <property type="protein sequence ID" value="PHT88954"/>
    <property type="gene ID" value="T459_04067"/>
</dbReference>
<dbReference type="Proteomes" id="UP000222542">
    <property type="component" value="Unassembled WGS sequence"/>
</dbReference>
<reference evidence="1 2" key="2">
    <citation type="journal article" date="2017" name="Genome Biol.">
        <title>New reference genome sequences of hot pepper reveal the massive evolution of plant disease-resistance genes by retroduplication.</title>
        <authorList>
            <person name="Kim S."/>
            <person name="Park J."/>
            <person name="Yeom S.I."/>
            <person name="Kim Y.M."/>
            <person name="Seo E."/>
            <person name="Kim K.T."/>
            <person name="Kim M.S."/>
            <person name="Lee J.M."/>
            <person name="Cheong K."/>
            <person name="Shin H.S."/>
            <person name="Kim S.B."/>
            <person name="Han K."/>
            <person name="Lee J."/>
            <person name="Park M."/>
            <person name="Lee H.A."/>
            <person name="Lee H.Y."/>
            <person name="Lee Y."/>
            <person name="Oh S."/>
            <person name="Lee J.H."/>
            <person name="Choi E."/>
            <person name="Choi E."/>
            <person name="Lee S.E."/>
            <person name="Jeon J."/>
            <person name="Kim H."/>
            <person name="Choi G."/>
            <person name="Song H."/>
            <person name="Lee J."/>
            <person name="Lee S.C."/>
            <person name="Kwon J.K."/>
            <person name="Lee H.Y."/>
            <person name="Koo N."/>
            <person name="Hong Y."/>
            <person name="Kim R.W."/>
            <person name="Kang W.H."/>
            <person name="Huh J.H."/>
            <person name="Kang B.C."/>
            <person name="Yang T.J."/>
            <person name="Lee Y.H."/>
            <person name="Bennetzen J.L."/>
            <person name="Choi D."/>
        </authorList>
    </citation>
    <scope>NUCLEOTIDE SEQUENCE [LARGE SCALE GENOMIC DNA]</scope>
    <source>
        <strain evidence="2">cv. CM334</strain>
    </source>
</reference>
<dbReference type="PANTHER" id="PTHR11206">
    <property type="entry name" value="MULTIDRUG RESISTANCE PROTEIN"/>
    <property type="match status" value="1"/>
</dbReference>
<gene>
    <name evidence="1" type="ORF">T459_04067</name>
</gene>
<dbReference type="OMA" id="RVPPMIM"/>
<comment type="caution">
    <text evidence="1">The sequence shown here is derived from an EMBL/GenBank/DDBJ whole genome shotgun (WGS) entry which is preliminary data.</text>
</comment>
<protein>
    <submittedName>
        <fullName evidence="1">Uncharacterized protein</fullName>
    </submittedName>
</protein>
<dbReference type="EMBL" id="AYRZ02000002">
    <property type="protein sequence ID" value="PHT88954.1"/>
    <property type="molecule type" value="Genomic_DNA"/>
</dbReference>
<sequence>MSMEESLVEKEDVAVTRKVFVDELKEASRIAIPMIIVTVSQYLLRVPPMIMLGHLGELSLSSASIATSLSNVTGFSVLILVPETLKDNNLKE</sequence>